<dbReference type="GO" id="GO:0005524">
    <property type="term" value="F:ATP binding"/>
    <property type="evidence" value="ECO:0007669"/>
    <property type="project" value="InterPro"/>
</dbReference>
<name>A0A6I8LDX4_9PSEU</name>
<comment type="subcellular location">
    <subcellularLocation>
        <location evidence="1">Cell membrane</location>
        <topology evidence="1">Multi-pass membrane protein</topology>
    </subcellularLocation>
</comment>
<feature type="transmembrane region" description="Helical" evidence="5">
    <location>
        <begin position="62"/>
        <end position="85"/>
    </location>
</feature>
<evidence type="ECO:0000256" key="3">
    <source>
        <dbReference type="ARBA" id="ARBA00022989"/>
    </source>
</evidence>
<evidence type="ECO:0000256" key="1">
    <source>
        <dbReference type="ARBA" id="ARBA00004651"/>
    </source>
</evidence>
<accession>A0A6I8LDX4</accession>
<keyword evidence="3 5" id="KW-1133">Transmembrane helix</keyword>
<dbReference type="GO" id="GO:0005886">
    <property type="term" value="C:plasma membrane"/>
    <property type="evidence" value="ECO:0007669"/>
    <property type="project" value="UniProtKB-SubCell"/>
</dbReference>
<dbReference type="InterPro" id="IPR036640">
    <property type="entry name" value="ABC1_TM_sf"/>
</dbReference>
<reference evidence="6 7" key="1">
    <citation type="submission" date="2019-09" db="EMBL/GenBank/DDBJ databases">
        <authorList>
            <person name="Leyn A S."/>
        </authorList>
    </citation>
    <scope>NUCLEOTIDE SEQUENCE [LARGE SCALE GENOMIC DNA]</scope>
    <source>
        <strain evidence="6">AA231_1</strain>
    </source>
</reference>
<evidence type="ECO:0000256" key="4">
    <source>
        <dbReference type="ARBA" id="ARBA00023136"/>
    </source>
</evidence>
<feature type="non-terminal residue" evidence="6">
    <location>
        <position position="223"/>
    </location>
</feature>
<dbReference type="SUPFAM" id="SSF90123">
    <property type="entry name" value="ABC transporter transmembrane region"/>
    <property type="match status" value="1"/>
</dbReference>
<gene>
    <name evidence="6" type="ORF">AA23TX_00001</name>
</gene>
<keyword evidence="4 5" id="KW-0472">Membrane</keyword>
<evidence type="ECO:0000256" key="5">
    <source>
        <dbReference type="SAM" id="Phobius"/>
    </source>
</evidence>
<sequence length="223" mass="23141">MRRTAEPPQDSPPLIGVENVKMPEWARVDERVADAGFGQAVRALPAAIAVVLRLAWRTSPRLTLLAGLVHVVSGCVTAFGLLATANVFTALLEQGPTPERVLQSLPAIAVVMGSYAARAMLDAAVAAVEGALRPRVTAAADDAVTAAVVRVGLIAFEDADFRELARQGARFGVRSIETSLRRVADLTSSAISLAAAMLTAGLLNPWLAPVLLLAAAADGFAAA</sequence>
<evidence type="ECO:0000256" key="2">
    <source>
        <dbReference type="ARBA" id="ARBA00022692"/>
    </source>
</evidence>
<proteinExistence type="predicted"/>
<dbReference type="Proteomes" id="UP000399805">
    <property type="component" value="Unassembled WGS sequence"/>
</dbReference>
<keyword evidence="2 5" id="KW-0812">Transmembrane</keyword>
<evidence type="ECO:0000313" key="6">
    <source>
        <dbReference type="EMBL" id="VVJ14974.1"/>
    </source>
</evidence>
<dbReference type="AlphaFoldDB" id="A0A6I8LDX4"/>
<organism evidence="6 7">
    <name type="scientific">Amycolatopsis camponoti</name>
    <dbReference type="NCBI Taxonomy" id="2606593"/>
    <lineage>
        <taxon>Bacteria</taxon>
        <taxon>Bacillati</taxon>
        <taxon>Actinomycetota</taxon>
        <taxon>Actinomycetes</taxon>
        <taxon>Pseudonocardiales</taxon>
        <taxon>Pseudonocardiaceae</taxon>
        <taxon>Amycolatopsis</taxon>
    </lineage>
</organism>
<keyword evidence="7" id="KW-1185">Reference proteome</keyword>
<protein>
    <submittedName>
        <fullName evidence="6">Efflux ABC transporter</fullName>
    </submittedName>
</protein>
<evidence type="ECO:0000313" key="7">
    <source>
        <dbReference type="Proteomes" id="UP000399805"/>
    </source>
</evidence>
<dbReference type="EMBL" id="CABVGP010000001">
    <property type="protein sequence ID" value="VVJ14974.1"/>
    <property type="molecule type" value="Genomic_DNA"/>
</dbReference>